<keyword evidence="6" id="KW-0443">Lipid metabolism</keyword>
<organism evidence="11 12">
    <name type="scientific">Oldenlandia corymbosa var. corymbosa</name>
    <dbReference type="NCBI Taxonomy" id="529605"/>
    <lineage>
        <taxon>Eukaryota</taxon>
        <taxon>Viridiplantae</taxon>
        <taxon>Streptophyta</taxon>
        <taxon>Embryophyta</taxon>
        <taxon>Tracheophyta</taxon>
        <taxon>Spermatophyta</taxon>
        <taxon>Magnoliopsida</taxon>
        <taxon>eudicotyledons</taxon>
        <taxon>Gunneridae</taxon>
        <taxon>Pentapetalae</taxon>
        <taxon>asterids</taxon>
        <taxon>lamiids</taxon>
        <taxon>Gentianales</taxon>
        <taxon>Rubiaceae</taxon>
        <taxon>Rubioideae</taxon>
        <taxon>Spermacoceae</taxon>
        <taxon>Hedyotis-Oldenlandia complex</taxon>
        <taxon>Oldenlandia</taxon>
    </lineage>
</organism>
<dbReference type="GO" id="GO:0008374">
    <property type="term" value="F:O-acyltransferase activity"/>
    <property type="evidence" value="ECO:0007669"/>
    <property type="project" value="InterPro"/>
</dbReference>
<feature type="transmembrane region" description="Helical" evidence="9">
    <location>
        <begin position="21"/>
        <end position="40"/>
    </location>
</feature>
<keyword evidence="4 9" id="KW-0812">Transmembrane</keyword>
<dbReference type="AlphaFoldDB" id="A0AAV1BWE8"/>
<comment type="caution">
    <text evidence="11">The sequence shown here is derived from an EMBL/GenBank/DDBJ whole genome shotgun (WGS) entry which is preliminary data.</text>
</comment>
<gene>
    <name evidence="11" type="ORF">OLC1_LOCUS24865</name>
</gene>
<proteinExistence type="inferred from homology"/>
<comment type="subcellular location">
    <subcellularLocation>
        <location evidence="1">Membrane</location>
        <topology evidence="1">Multi-pass membrane protein</topology>
    </subcellularLocation>
</comment>
<evidence type="ECO:0000256" key="1">
    <source>
        <dbReference type="ARBA" id="ARBA00004141"/>
    </source>
</evidence>
<feature type="transmembrane region" description="Helical" evidence="9">
    <location>
        <begin position="176"/>
        <end position="204"/>
    </location>
</feature>
<feature type="transmembrane region" description="Helical" evidence="9">
    <location>
        <begin position="323"/>
        <end position="343"/>
    </location>
</feature>
<keyword evidence="7 9" id="KW-0472">Membrane</keyword>
<evidence type="ECO:0000256" key="3">
    <source>
        <dbReference type="ARBA" id="ARBA00022679"/>
    </source>
</evidence>
<dbReference type="Proteomes" id="UP001161247">
    <property type="component" value="Unassembled WGS sequence"/>
</dbReference>
<evidence type="ECO:0000313" key="12">
    <source>
        <dbReference type="Proteomes" id="UP001161247"/>
    </source>
</evidence>
<dbReference type="InterPro" id="IPR044851">
    <property type="entry name" value="Wax_synthase"/>
</dbReference>
<feature type="transmembrane region" description="Helical" evidence="9">
    <location>
        <begin position="261"/>
        <end position="285"/>
    </location>
</feature>
<dbReference type="PIRSF" id="PIRSF037006">
    <property type="entry name" value="Wax_synthase"/>
    <property type="match status" value="1"/>
</dbReference>
<evidence type="ECO:0000256" key="7">
    <source>
        <dbReference type="ARBA" id="ARBA00023136"/>
    </source>
</evidence>
<feature type="transmembrane region" description="Helical" evidence="9">
    <location>
        <begin position="52"/>
        <end position="69"/>
    </location>
</feature>
<keyword evidence="8" id="KW-0012">Acyltransferase</keyword>
<dbReference type="PANTHER" id="PTHR31595">
    <property type="entry name" value="LONG-CHAIN-ALCOHOL O-FATTY-ACYLTRANSFERASE 3-RELATED"/>
    <property type="match status" value="1"/>
</dbReference>
<dbReference type="InterPro" id="IPR017088">
    <property type="entry name" value="Wax_synthase_Magnoliopsida"/>
</dbReference>
<evidence type="ECO:0000256" key="8">
    <source>
        <dbReference type="ARBA" id="ARBA00023315"/>
    </source>
</evidence>
<dbReference type="Pfam" id="PF13813">
    <property type="entry name" value="MBOAT_2"/>
    <property type="match status" value="1"/>
</dbReference>
<keyword evidence="3" id="KW-0808">Transferase</keyword>
<evidence type="ECO:0000313" key="11">
    <source>
        <dbReference type="EMBL" id="CAI9086892.1"/>
    </source>
</evidence>
<evidence type="ECO:0000256" key="9">
    <source>
        <dbReference type="SAM" id="Phobius"/>
    </source>
</evidence>
<name>A0AAV1BWE8_OLDCO</name>
<keyword evidence="5 9" id="KW-1133">Transmembrane helix</keyword>
<evidence type="ECO:0000256" key="6">
    <source>
        <dbReference type="ARBA" id="ARBA00023098"/>
    </source>
</evidence>
<dbReference type="PANTHER" id="PTHR31595:SF77">
    <property type="entry name" value="ACYL-COA--STEROL O-ACYLTRANSFERASE 1-LIKE"/>
    <property type="match status" value="1"/>
</dbReference>
<feature type="transmembrane region" description="Helical" evidence="9">
    <location>
        <begin position="75"/>
        <end position="97"/>
    </location>
</feature>
<feature type="transmembrane region" description="Helical" evidence="9">
    <location>
        <begin position="291"/>
        <end position="311"/>
    </location>
</feature>
<dbReference type="GO" id="GO:0016020">
    <property type="term" value="C:membrane"/>
    <property type="evidence" value="ECO:0007669"/>
    <property type="project" value="UniProtKB-SubCell"/>
</dbReference>
<accession>A0AAV1BWE8</accession>
<dbReference type="InterPro" id="IPR032805">
    <property type="entry name" value="Wax_synthase_dom"/>
</dbReference>
<sequence>MDQDEMRDIKNVMLYWMEGEIANFIKVWLTVHISLLYCYLAAKIVPKGIPRLLIFLPVLCLFIALPLKLHSLHLGITSAFFVAWLANFKLIMFAFHLGPLSDPSISLPRFLAIASLPIRIQSNQTNPSEVSVKSDQKSVPNAKSSKKVGQKSILNYAVKGIILASMIRLYDYSEFIHPFIICIMYCFHIYIALEIILAIVATIARVTLGAELEPTFKEPLLSTSLQDFWGRRWNIMVTRVLRPTVYEPVHKLSAKVLGRELAPVPAVFSTFVVSALMHELIFYYMGRTWPTWRATWFFLLHGACLVVEIAVKRIVNDRWRLPRFVATGLVFLFVMVTGLWLFLPEMLRHNADVRAFEEYAALGAFVRDVSRALDMIQPSNSTTYTSRAS</sequence>
<evidence type="ECO:0000259" key="10">
    <source>
        <dbReference type="Pfam" id="PF13813"/>
    </source>
</evidence>
<protein>
    <submittedName>
        <fullName evidence="11">OLC1v1020815C1</fullName>
    </submittedName>
</protein>
<dbReference type="EMBL" id="CATKSE010000001">
    <property type="protein sequence ID" value="CAI9086892.1"/>
    <property type="molecule type" value="Genomic_DNA"/>
</dbReference>
<dbReference type="GO" id="GO:0006629">
    <property type="term" value="P:lipid metabolic process"/>
    <property type="evidence" value="ECO:0007669"/>
    <property type="project" value="UniProtKB-KW"/>
</dbReference>
<evidence type="ECO:0000256" key="2">
    <source>
        <dbReference type="ARBA" id="ARBA00007282"/>
    </source>
</evidence>
<feature type="domain" description="Wax synthase" evidence="10">
    <location>
        <begin position="213"/>
        <end position="300"/>
    </location>
</feature>
<evidence type="ECO:0000256" key="5">
    <source>
        <dbReference type="ARBA" id="ARBA00022989"/>
    </source>
</evidence>
<evidence type="ECO:0000256" key="4">
    <source>
        <dbReference type="ARBA" id="ARBA00022692"/>
    </source>
</evidence>
<keyword evidence="12" id="KW-1185">Reference proteome</keyword>
<comment type="similarity">
    <text evidence="2">Belongs to the wax synthase family.</text>
</comment>
<reference evidence="11" key="1">
    <citation type="submission" date="2023-03" db="EMBL/GenBank/DDBJ databases">
        <authorList>
            <person name="Julca I."/>
        </authorList>
    </citation>
    <scope>NUCLEOTIDE SEQUENCE</scope>
</reference>